<comment type="caution">
    <text evidence="4">The sequence shown here is derived from an EMBL/GenBank/DDBJ whole genome shotgun (WGS) entry which is preliminary data.</text>
</comment>
<dbReference type="InterPro" id="IPR036866">
    <property type="entry name" value="RibonucZ/Hydroxyglut_hydro"/>
</dbReference>
<keyword evidence="5" id="KW-1185">Reference proteome</keyword>
<dbReference type="CDD" id="cd07719">
    <property type="entry name" value="arylsulfatase_AtsA-like_MBL-fold"/>
    <property type="match status" value="1"/>
</dbReference>
<protein>
    <submittedName>
        <fullName evidence="4">Rv2407 family type 3 sulfatase</fullName>
    </submittedName>
</protein>
<keyword evidence="1" id="KW-0255">Endonuclease</keyword>
<evidence type="ECO:0000313" key="5">
    <source>
        <dbReference type="Proteomes" id="UP001500192"/>
    </source>
</evidence>
<name>A0ABP8VTF7_9PSEU</name>
<dbReference type="InterPro" id="IPR001279">
    <property type="entry name" value="Metallo-B-lactamas"/>
</dbReference>
<evidence type="ECO:0000313" key="4">
    <source>
        <dbReference type="EMBL" id="GAA4669921.1"/>
    </source>
</evidence>
<organism evidence="4 5">
    <name type="scientific">Amycolatopsis dongchuanensis</name>
    <dbReference type="NCBI Taxonomy" id="1070866"/>
    <lineage>
        <taxon>Bacteria</taxon>
        <taxon>Bacillati</taxon>
        <taxon>Actinomycetota</taxon>
        <taxon>Actinomycetes</taxon>
        <taxon>Pseudonocardiales</taxon>
        <taxon>Pseudonocardiaceae</taxon>
        <taxon>Amycolatopsis</taxon>
    </lineage>
</organism>
<evidence type="ECO:0000256" key="2">
    <source>
        <dbReference type="ARBA" id="ARBA00022801"/>
    </source>
</evidence>
<dbReference type="PANTHER" id="PTHR46018">
    <property type="entry name" value="ZINC PHOSPHODIESTERASE ELAC PROTEIN 1"/>
    <property type="match status" value="1"/>
</dbReference>
<dbReference type="Gene3D" id="3.60.15.10">
    <property type="entry name" value="Ribonuclease Z/Hydroxyacylglutathione hydrolase-like"/>
    <property type="match status" value="1"/>
</dbReference>
<evidence type="ECO:0000259" key="3">
    <source>
        <dbReference type="Pfam" id="PF12706"/>
    </source>
</evidence>
<dbReference type="RefSeq" id="WP_346056662.1">
    <property type="nucleotide sequence ID" value="NZ_BAABIB010000168.1"/>
</dbReference>
<dbReference type="InterPro" id="IPR044094">
    <property type="entry name" value="AtsA-like_MBL-fold"/>
</dbReference>
<reference evidence="5" key="1">
    <citation type="journal article" date="2019" name="Int. J. Syst. Evol. Microbiol.">
        <title>The Global Catalogue of Microorganisms (GCM) 10K type strain sequencing project: providing services to taxonomists for standard genome sequencing and annotation.</title>
        <authorList>
            <consortium name="The Broad Institute Genomics Platform"/>
            <consortium name="The Broad Institute Genome Sequencing Center for Infectious Disease"/>
            <person name="Wu L."/>
            <person name="Ma J."/>
        </authorList>
    </citation>
    <scope>NUCLEOTIDE SEQUENCE [LARGE SCALE GENOMIC DNA]</scope>
    <source>
        <strain evidence="5">JCM 18054</strain>
    </source>
</reference>
<sequence length="289" mass="30948">MTTTVTLTGTGVPHPDAARAGAGVLISCDDIHLQVDAGRSTTMRLAQAGVGPHELAALLITHLHSDHVTDVADLVLTRWVQDHLHRTGPLPVVAPDGRAPAFVANLLDAFAYDVEVRVRHVQEGPPEVAGHWFATPDVPKEVWRSSCGRVVAEAVRVRHEPVEDAVAYRVTTPDGVVVVSGDTRVCDEVADLARGADVVVHEACRASALADAVRGTRFETIFSYHADTVALGEMAQRIGIPHLVLTHLIPAPRTPEQEAEYEEDLRRGGYRGRVTVGRDLAVVTVGGPA</sequence>
<dbReference type="SUPFAM" id="SSF56281">
    <property type="entry name" value="Metallo-hydrolase/oxidoreductase"/>
    <property type="match status" value="1"/>
</dbReference>
<keyword evidence="2" id="KW-0378">Hydrolase</keyword>
<keyword evidence="1" id="KW-0540">Nuclease</keyword>
<feature type="domain" description="Metallo-beta-lactamase" evidence="3">
    <location>
        <begin position="51"/>
        <end position="247"/>
    </location>
</feature>
<dbReference type="Proteomes" id="UP001500192">
    <property type="component" value="Unassembled WGS sequence"/>
</dbReference>
<proteinExistence type="predicted"/>
<evidence type="ECO:0000256" key="1">
    <source>
        <dbReference type="ARBA" id="ARBA00022759"/>
    </source>
</evidence>
<dbReference type="EMBL" id="BAABIB010000168">
    <property type="protein sequence ID" value="GAA4669921.1"/>
    <property type="molecule type" value="Genomic_DNA"/>
</dbReference>
<dbReference type="Pfam" id="PF12706">
    <property type="entry name" value="Lactamase_B_2"/>
    <property type="match status" value="1"/>
</dbReference>
<dbReference type="PANTHER" id="PTHR46018:SF2">
    <property type="entry name" value="ZINC PHOSPHODIESTERASE ELAC PROTEIN 1"/>
    <property type="match status" value="1"/>
</dbReference>
<gene>
    <name evidence="4" type="ORF">GCM10023214_75600</name>
</gene>
<accession>A0ABP8VTF7</accession>